<proteinExistence type="predicted"/>
<keyword evidence="2" id="KW-1185">Reference proteome</keyword>
<dbReference type="InterPro" id="IPR036890">
    <property type="entry name" value="HATPase_C_sf"/>
</dbReference>
<dbReference type="RefSeq" id="WP_188619293.1">
    <property type="nucleotide sequence ID" value="NZ_BMJE01000001.1"/>
</dbReference>
<protein>
    <recommendedName>
        <fullName evidence="3">ATP-binding protein</fullName>
    </recommendedName>
</protein>
<evidence type="ECO:0000313" key="1">
    <source>
        <dbReference type="EMBL" id="GGB65116.1"/>
    </source>
</evidence>
<dbReference type="EMBL" id="BMJE01000001">
    <property type="protein sequence ID" value="GGB65116.1"/>
    <property type="molecule type" value="Genomic_DNA"/>
</dbReference>
<name>A0ABQ1JFE5_9FLAO</name>
<sequence length="665" mass="78255">MQIDILGKVREKRLAYSNTLLPLFEAIVNSIHAIEEESSTKPGIIKVELIRSYQGKLELDSKEENINLITDFIITDNGIGFNEQNYESFNFAHSTYKIDKGGKGIGRITWLRAFERAKIESVFRHNGIFQKRTFSFEQTKKGIENHKLEDLEESNPNRYTKVHLNNLKEDYRKWCNTKSEDIALKIIEHCFSYFLDTENCPRILIVDGDDEIVVNDLFGLYTKKSIIKSDITINKNSFQLDIVKLYSPKPDNKIHFRAHKREVYNQKISDYIPEIQKFFIDNNNELFSICVYVSGNFLDEKVNEERTEIGFSKQNSLFPDEVTEEEITTKIIDVVRENFKDYIDELSANRVNRVREFVKDHPRYRYLLKYKPEELRHIPSQLSDSKLEIELFKVQQKLELEVLSETEQILSNIENSDSENIFADELYNKILEVGNSKLAEYILHRKKILELLEVQLRKSNEGKYSKEDAVHQLIFPLRKTSDDVKLEEHNLWVIDERLSFHDYLASDKTFNSIESIASKSTKETDLIVFNKPHILNEDEKPYSSIVIVEFKRPMRNDYTDSENPISQINTYARELLANKVLDKYDRPFDLRDGIPLYAYIICDLTNKMRQFAEDQSFTKFPDNDGYFSFNRNYNLYIEIISFDKLIKDSKKRNKVLFEKLNLPTA</sequence>
<dbReference type="Proteomes" id="UP000615760">
    <property type="component" value="Unassembled WGS sequence"/>
</dbReference>
<gene>
    <name evidence="1" type="ORF">GCM10007424_01280</name>
</gene>
<accession>A0ABQ1JFE5</accession>
<evidence type="ECO:0000313" key="2">
    <source>
        <dbReference type="Proteomes" id="UP000615760"/>
    </source>
</evidence>
<reference evidence="2" key="1">
    <citation type="journal article" date="2019" name="Int. J. Syst. Evol. Microbiol.">
        <title>The Global Catalogue of Microorganisms (GCM) 10K type strain sequencing project: providing services to taxonomists for standard genome sequencing and annotation.</title>
        <authorList>
            <consortium name="The Broad Institute Genomics Platform"/>
            <consortium name="The Broad Institute Genome Sequencing Center for Infectious Disease"/>
            <person name="Wu L."/>
            <person name="Ma J."/>
        </authorList>
    </citation>
    <scope>NUCLEOTIDE SEQUENCE [LARGE SCALE GENOMIC DNA]</scope>
    <source>
        <strain evidence="2">CGMCC 1.15461</strain>
    </source>
</reference>
<comment type="caution">
    <text evidence="1">The sequence shown here is derived from an EMBL/GenBank/DDBJ whole genome shotgun (WGS) entry which is preliminary data.</text>
</comment>
<organism evidence="1 2">
    <name type="scientific">Flavobacterium suaedae</name>
    <dbReference type="NCBI Taxonomy" id="1767027"/>
    <lineage>
        <taxon>Bacteria</taxon>
        <taxon>Pseudomonadati</taxon>
        <taxon>Bacteroidota</taxon>
        <taxon>Flavobacteriia</taxon>
        <taxon>Flavobacteriales</taxon>
        <taxon>Flavobacteriaceae</taxon>
        <taxon>Flavobacterium</taxon>
    </lineage>
</organism>
<evidence type="ECO:0008006" key="3">
    <source>
        <dbReference type="Google" id="ProtNLM"/>
    </source>
</evidence>
<dbReference type="SUPFAM" id="SSF55874">
    <property type="entry name" value="ATPase domain of HSP90 chaperone/DNA topoisomerase II/histidine kinase"/>
    <property type="match status" value="1"/>
</dbReference>